<dbReference type="OrthoDB" id="8809410at2"/>
<dbReference type="PROSITE" id="PS51257">
    <property type="entry name" value="PROKAR_LIPOPROTEIN"/>
    <property type="match status" value="1"/>
</dbReference>
<keyword evidence="1" id="KW-0614">Plasmid</keyword>
<dbReference type="AlphaFoldDB" id="Q21QD6"/>
<geneLocation type="plasmid" evidence="2">
    <name>pDSM15236</name>
</geneLocation>
<dbReference type="eggNOG" id="ENOG5030NII">
    <property type="taxonomic scope" value="Bacteria"/>
</dbReference>
<name>Q21QD6_ALBFT</name>
<dbReference type="Proteomes" id="UP000008332">
    <property type="component" value="Plasmid unnamed1"/>
</dbReference>
<dbReference type="EMBL" id="CP000268">
    <property type="protein sequence ID" value="ABD72009.1"/>
    <property type="molecule type" value="Genomic_DNA"/>
</dbReference>
<dbReference type="HOGENOM" id="CLU_1260223_0_0_4"/>
<evidence type="ECO:0000313" key="1">
    <source>
        <dbReference type="EMBL" id="ABD72009.1"/>
    </source>
</evidence>
<dbReference type="KEGG" id="rfr:Rfer_4323"/>
<proteinExistence type="predicted"/>
<sequence>MPCSTKKQMNITINKERRLYVIGTGGGFSCFGFDNCYRDAVAMASQMNALRSVNNGLEYVAPTIDEIGTMACYEAYEHLASHFAKHPASKKTWFIPGTASRVKTILEDARKDAYCNANRASILRLFFGDTETGRDSCEENDTVGFIGRSTGTMKVPLLIEPLRSDRGDLSSADGGGQILTNCILRIIEVNTGIELYRHPKYQLPAFTVHVNEAAQAYPIEVGREGQTQARFPGHDEAGEYMAFLQGYRAVRPFRSVTEYNREMREAA</sequence>
<gene>
    <name evidence="1" type="ordered locus">Rfer_4323</name>
</gene>
<evidence type="ECO:0000313" key="2">
    <source>
        <dbReference type="Proteomes" id="UP000008332"/>
    </source>
</evidence>
<organism evidence="1 2">
    <name type="scientific">Albidiferax ferrireducens (strain ATCC BAA-621 / DSM 15236 / T118)</name>
    <name type="common">Rhodoferax ferrireducens</name>
    <dbReference type="NCBI Taxonomy" id="338969"/>
    <lineage>
        <taxon>Bacteria</taxon>
        <taxon>Pseudomonadati</taxon>
        <taxon>Pseudomonadota</taxon>
        <taxon>Betaproteobacteria</taxon>
        <taxon>Burkholderiales</taxon>
        <taxon>Comamonadaceae</taxon>
        <taxon>Rhodoferax</taxon>
    </lineage>
</organism>
<protein>
    <submittedName>
        <fullName evidence="1">Uncharacterized protein</fullName>
    </submittedName>
</protein>
<keyword evidence="2" id="KW-1185">Reference proteome</keyword>
<accession>Q21QD6</accession>
<reference evidence="2" key="1">
    <citation type="submission" date="2006-02" db="EMBL/GenBank/DDBJ databases">
        <title>Complete sequence of plasmid 1 of Rhodoferax ferrireducens DSM 15236.</title>
        <authorList>
            <person name="Copeland A."/>
            <person name="Lucas S."/>
            <person name="Lapidus A."/>
            <person name="Barry K."/>
            <person name="Detter J.C."/>
            <person name="Glavina del Rio T."/>
            <person name="Hammon N."/>
            <person name="Israni S."/>
            <person name="Pitluck S."/>
            <person name="Brettin T."/>
            <person name="Bruce D."/>
            <person name="Han C."/>
            <person name="Tapia R."/>
            <person name="Gilna P."/>
            <person name="Kiss H."/>
            <person name="Schmutz J."/>
            <person name="Larimer F."/>
            <person name="Land M."/>
            <person name="Kyrpides N."/>
            <person name="Ivanova N."/>
            <person name="Richardson P."/>
        </authorList>
    </citation>
    <scope>NUCLEOTIDE SEQUENCE [LARGE SCALE GENOMIC DNA]</scope>
    <source>
        <strain evidence="2">ATCC BAA-621 / DSM 15236 / T118</strain>
        <plasmid evidence="2">Plasmid pDSM15236</plasmid>
    </source>
</reference>